<feature type="domain" description="Alpha/beta hydrolase fold-3" evidence="2">
    <location>
        <begin position="93"/>
        <end position="300"/>
    </location>
</feature>
<dbReference type="InterPro" id="IPR029058">
    <property type="entry name" value="AB_hydrolase_fold"/>
</dbReference>
<dbReference type="InterPro" id="IPR013094">
    <property type="entry name" value="AB_hydrolase_3"/>
</dbReference>
<dbReference type="SUPFAM" id="SSF53474">
    <property type="entry name" value="alpha/beta-Hydrolases"/>
    <property type="match status" value="1"/>
</dbReference>
<evidence type="ECO:0000256" key="1">
    <source>
        <dbReference type="ARBA" id="ARBA00022801"/>
    </source>
</evidence>
<dbReference type="PANTHER" id="PTHR48081:SF8">
    <property type="entry name" value="ALPHA_BETA HYDROLASE FOLD-3 DOMAIN-CONTAINING PROTEIN-RELATED"/>
    <property type="match status" value="1"/>
</dbReference>
<dbReference type="PANTHER" id="PTHR48081">
    <property type="entry name" value="AB HYDROLASE SUPERFAMILY PROTEIN C4A8.06C"/>
    <property type="match status" value="1"/>
</dbReference>
<keyword evidence="1 3" id="KW-0378">Hydrolase</keyword>
<dbReference type="RefSeq" id="WP_379678894.1">
    <property type="nucleotide sequence ID" value="NZ_JBHLWP010000009.1"/>
</dbReference>
<evidence type="ECO:0000259" key="2">
    <source>
        <dbReference type="Pfam" id="PF07859"/>
    </source>
</evidence>
<organism evidence="3 4">
    <name type="scientific">Massilia consociata</name>
    <dbReference type="NCBI Taxonomy" id="760117"/>
    <lineage>
        <taxon>Bacteria</taxon>
        <taxon>Pseudomonadati</taxon>
        <taxon>Pseudomonadota</taxon>
        <taxon>Betaproteobacteria</taxon>
        <taxon>Burkholderiales</taxon>
        <taxon>Oxalobacteraceae</taxon>
        <taxon>Telluria group</taxon>
        <taxon>Massilia</taxon>
    </lineage>
</organism>
<dbReference type="Pfam" id="PF07859">
    <property type="entry name" value="Abhydrolase_3"/>
    <property type="match status" value="1"/>
</dbReference>
<dbReference type="Gene3D" id="3.40.50.1820">
    <property type="entry name" value="alpha/beta hydrolase"/>
    <property type="match status" value="1"/>
</dbReference>
<evidence type="ECO:0000313" key="4">
    <source>
        <dbReference type="Proteomes" id="UP001589773"/>
    </source>
</evidence>
<dbReference type="InterPro" id="IPR050300">
    <property type="entry name" value="GDXG_lipolytic_enzyme"/>
</dbReference>
<proteinExistence type="predicted"/>
<dbReference type="Proteomes" id="UP001589773">
    <property type="component" value="Unassembled WGS sequence"/>
</dbReference>
<sequence>MPMTVDRHMLEDARRFNRKLALAPRFGVGQRFTRLMPVLGQSLLRLTQIGADARLRRAGIVIERRDAKGGDASVPVRILRPGNTAAGAVRGVVLDFHGGGWVIGNPEMNDALNTAIVKECGVAVVSVDYRLATHAPVAALMDDCLLAARWLLDGGLPGYAGLPVVVVGESAGAHLAAATLLRLKAWPALLERIAGTVLWYGVYDLAGSASVRAAGRATLVLDGPRLLPALRMLTPGLDDATRRQAPLSPLFGQLDGMPPALMFTGTHDPLRDDTLALARRWQAAADVELNDLPEAPHGFIHFPTAMARAACGHAHGWIRARVAQAAALAVRLPRHRPHRRTG</sequence>
<evidence type="ECO:0000313" key="3">
    <source>
        <dbReference type="EMBL" id="MFC0252144.1"/>
    </source>
</evidence>
<keyword evidence="4" id="KW-1185">Reference proteome</keyword>
<gene>
    <name evidence="3" type="ORF">ACFFJK_09605</name>
</gene>
<reference evidence="3 4" key="1">
    <citation type="submission" date="2024-09" db="EMBL/GenBank/DDBJ databases">
        <authorList>
            <person name="Sun Q."/>
            <person name="Mori K."/>
        </authorList>
    </citation>
    <scope>NUCLEOTIDE SEQUENCE [LARGE SCALE GENOMIC DNA]</scope>
    <source>
        <strain evidence="3 4">CCM 7792</strain>
    </source>
</reference>
<protein>
    <submittedName>
        <fullName evidence="3">Alpha/beta hydrolase</fullName>
    </submittedName>
</protein>
<dbReference type="EMBL" id="JBHLWP010000009">
    <property type="protein sequence ID" value="MFC0252144.1"/>
    <property type="molecule type" value="Genomic_DNA"/>
</dbReference>
<dbReference type="GO" id="GO:0016787">
    <property type="term" value="F:hydrolase activity"/>
    <property type="evidence" value="ECO:0007669"/>
    <property type="project" value="UniProtKB-KW"/>
</dbReference>
<comment type="caution">
    <text evidence="3">The sequence shown here is derived from an EMBL/GenBank/DDBJ whole genome shotgun (WGS) entry which is preliminary data.</text>
</comment>
<name>A0ABV6FF46_9BURK</name>
<accession>A0ABV6FF46</accession>